<organism evidence="1">
    <name type="scientific">Arion vulgaris</name>
    <dbReference type="NCBI Taxonomy" id="1028688"/>
    <lineage>
        <taxon>Eukaryota</taxon>
        <taxon>Metazoa</taxon>
        <taxon>Spiralia</taxon>
        <taxon>Lophotrochozoa</taxon>
        <taxon>Mollusca</taxon>
        <taxon>Gastropoda</taxon>
        <taxon>Heterobranchia</taxon>
        <taxon>Euthyneura</taxon>
        <taxon>Panpulmonata</taxon>
        <taxon>Eupulmonata</taxon>
        <taxon>Stylommatophora</taxon>
        <taxon>Helicina</taxon>
        <taxon>Arionoidea</taxon>
        <taxon>Arionidae</taxon>
        <taxon>Arion</taxon>
    </lineage>
</organism>
<feature type="non-terminal residue" evidence="1">
    <location>
        <position position="1"/>
    </location>
</feature>
<name>A0A0B6Y327_9EUPU</name>
<reference evidence="1" key="1">
    <citation type="submission" date="2014-12" db="EMBL/GenBank/DDBJ databases">
        <title>Insight into the proteome of Arion vulgaris.</title>
        <authorList>
            <person name="Aradska J."/>
            <person name="Bulat T."/>
            <person name="Smidak R."/>
            <person name="Sarate P."/>
            <person name="Gangsoo J."/>
            <person name="Sialana F."/>
            <person name="Bilban M."/>
            <person name="Lubec G."/>
        </authorList>
    </citation>
    <scope>NUCLEOTIDE SEQUENCE</scope>
    <source>
        <tissue evidence="1">Skin</tissue>
    </source>
</reference>
<accession>A0A0B6Y327</accession>
<dbReference type="EMBL" id="HACG01003623">
    <property type="protein sequence ID" value="CEK50488.1"/>
    <property type="molecule type" value="Transcribed_RNA"/>
</dbReference>
<dbReference type="AlphaFoldDB" id="A0A0B6Y327"/>
<proteinExistence type="predicted"/>
<feature type="non-terminal residue" evidence="1">
    <location>
        <position position="72"/>
    </location>
</feature>
<evidence type="ECO:0000313" key="1">
    <source>
        <dbReference type="EMBL" id="CEK50488.1"/>
    </source>
</evidence>
<gene>
    <name evidence="1" type="primary">ORF10886</name>
</gene>
<protein>
    <submittedName>
        <fullName evidence="1">Uncharacterized protein</fullName>
    </submittedName>
</protein>
<sequence>VDFVMKELQQSIPTIANDTTLRIFKVIQTSAPSQPYGVLFLPCKTTAKDAQMNKVLENLATTGGKISIMAVG</sequence>